<proteinExistence type="predicted"/>
<dbReference type="GO" id="GO:0016020">
    <property type="term" value="C:membrane"/>
    <property type="evidence" value="ECO:0007669"/>
    <property type="project" value="UniProtKB-SubCell"/>
</dbReference>
<evidence type="ECO:0000313" key="7">
    <source>
        <dbReference type="Proteomes" id="UP000231098"/>
    </source>
</evidence>
<dbReference type="EMBL" id="PEYV01000023">
    <property type="protein sequence ID" value="PIS21720.1"/>
    <property type="molecule type" value="Genomic_DNA"/>
</dbReference>
<feature type="transmembrane region" description="Helical" evidence="5">
    <location>
        <begin position="43"/>
        <end position="63"/>
    </location>
</feature>
<accession>A0A2H0X9V2</accession>
<keyword evidence="2 5" id="KW-0812">Transmembrane</keyword>
<evidence type="ECO:0000256" key="1">
    <source>
        <dbReference type="ARBA" id="ARBA00004141"/>
    </source>
</evidence>
<dbReference type="PANTHER" id="PTHR36460">
    <property type="entry name" value="UPF0132 DOMAIN PROTEIN (AFU_ORTHOLOGUE AFUA_3G10255)"/>
    <property type="match status" value="1"/>
</dbReference>
<keyword evidence="4 5" id="KW-0472">Membrane</keyword>
<comment type="caution">
    <text evidence="6">The sequence shown here is derived from an EMBL/GenBank/DDBJ whole genome shotgun (WGS) entry which is preliminary data.</text>
</comment>
<name>A0A2H0X9V2_UNCKA</name>
<evidence type="ECO:0008006" key="8">
    <source>
        <dbReference type="Google" id="ProtNLM"/>
    </source>
</evidence>
<dbReference type="Pfam" id="PF09685">
    <property type="entry name" value="MamF_MmsF"/>
    <property type="match status" value="1"/>
</dbReference>
<sequence>MEEKNHSGLDQNVAGALAYFFGALTGIFFLVTEKENKFVRFHAMQSIMVTVAVFAIQVVIGFIPFLNMILVPLIGLATFAGWVFLMYKAFNNEEFMVPYIGEMAKKQIEKA</sequence>
<dbReference type="Proteomes" id="UP000231098">
    <property type="component" value="Unassembled WGS sequence"/>
</dbReference>
<feature type="transmembrane region" description="Helical" evidence="5">
    <location>
        <begin position="12"/>
        <end position="31"/>
    </location>
</feature>
<dbReference type="AlphaFoldDB" id="A0A2H0X9V2"/>
<reference evidence="7" key="1">
    <citation type="submission" date="2017-09" db="EMBL/GenBank/DDBJ databases">
        <title>Depth-based differentiation of microbial function through sediment-hosted aquifers and enrichment of novel symbionts in the deep terrestrial subsurface.</title>
        <authorList>
            <person name="Probst A.J."/>
            <person name="Ladd B."/>
            <person name="Jarett J.K."/>
            <person name="Geller-Mcgrath D.E."/>
            <person name="Sieber C.M.K."/>
            <person name="Emerson J.B."/>
            <person name="Anantharaman K."/>
            <person name="Thomas B.C."/>
            <person name="Malmstrom R."/>
            <person name="Stieglmeier M."/>
            <person name="Klingl A."/>
            <person name="Woyke T."/>
            <person name="Ryan C.M."/>
            <person name="Banfield J.F."/>
        </authorList>
    </citation>
    <scope>NUCLEOTIDE SEQUENCE [LARGE SCALE GENOMIC DNA]</scope>
</reference>
<comment type="subcellular location">
    <subcellularLocation>
        <location evidence="1">Membrane</location>
        <topology evidence="1">Multi-pass membrane protein</topology>
    </subcellularLocation>
</comment>
<dbReference type="InterPro" id="IPR019109">
    <property type="entry name" value="MamF_MmsF"/>
</dbReference>
<protein>
    <recommendedName>
        <fullName evidence="8">DUF4870 domain-containing protein</fullName>
    </recommendedName>
</protein>
<keyword evidence="3 5" id="KW-1133">Transmembrane helix</keyword>
<evidence type="ECO:0000256" key="2">
    <source>
        <dbReference type="ARBA" id="ARBA00022692"/>
    </source>
</evidence>
<gene>
    <name evidence="6" type="ORF">COT51_01210</name>
</gene>
<evidence type="ECO:0000256" key="3">
    <source>
        <dbReference type="ARBA" id="ARBA00022989"/>
    </source>
</evidence>
<evidence type="ECO:0000313" key="6">
    <source>
        <dbReference type="EMBL" id="PIS21720.1"/>
    </source>
</evidence>
<organism evidence="6 7">
    <name type="scientific">candidate division WWE3 bacterium CG08_land_8_20_14_0_20_41_15</name>
    <dbReference type="NCBI Taxonomy" id="1975086"/>
    <lineage>
        <taxon>Bacteria</taxon>
        <taxon>Katanobacteria</taxon>
    </lineage>
</organism>
<feature type="transmembrane region" description="Helical" evidence="5">
    <location>
        <begin position="69"/>
        <end position="87"/>
    </location>
</feature>
<evidence type="ECO:0000256" key="4">
    <source>
        <dbReference type="ARBA" id="ARBA00023136"/>
    </source>
</evidence>
<evidence type="ECO:0000256" key="5">
    <source>
        <dbReference type="SAM" id="Phobius"/>
    </source>
</evidence>
<dbReference type="PANTHER" id="PTHR36460:SF1">
    <property type="entry name" value="UPF0132 DOMAIN PROTEIN (AFU_ORTHOLOGUE AFUA_3G10255)"/>
    <property type="match status" value="1"/>
</dbReference>